<proteinExistence type="predicted"/>
<name>A0ABX8U2K6_9ACTN</name>
<dbReference type="Proteomes" id="UP000824681">
    <property type="component" value="Chromosome"/>
</dbReference>
<dbReference type="RefSeq" id="WP_020547918.1">
    <property type="nucleotide sequence ID" value="NZ_CP068985.1"/>
</dbReference>
<feature type="transmembrane region" description="Helical" evidence="1">
    <location>
        <begin position="47"/>
        <end position="69"/>
    </location>
</feature>
<organism evidence="2 3">
    <name type="scientific">Nonomuraea coxensis DSM 45129</name>
    <dbReference type="NCBI Taxonomy" id="1122611"/>
    <lineage>
        <taxon>Bacteria</taxon>
        <taxon>Bacillati</taxon>
        <taxon>Actinomycetota</taxon>
        <taxon>Actinomycetes</taxon>
        <taxon>Streptosporangiales</taxon>
        <taxon>Streptosporangiaceae</taxon>
        <taxon>Nonomuraea</taxon>
    </lineage>
</organism>
<keyword evidence="1" id="KW-0812">Transmembrane</keyword>
<accession>A0ABX8U2K6</accession>
<reference evidence="2 3" key="1">
    <citation type="journal article" date="2021" name="ACS Chem. Biol.">
        <title>Genomic-Led Discovery of a Novel Glycopeptide Antibiotic by Nonomuraea coxensis DSM 45129.</title>
        <authorList>
            <person name="Yushchuk O."/>
            <person name="Vior N.M."/>
            <person name="Andreo-Vidal A."/>
            <person name="Berini F."/>
            <person name="Ruckert C."/>
            <person name="Busche T."/>
            <person name="Binda E."/>
            <person name="Kalinowski J."/>
            <person name="Truman A.W."/>
            <person name="Marinelli F."/>
        </authorList>
    </citation>
    <scope>NUCLEOTIDE SEQUENCE [LARGE SCALE GENOMIC DNA]</scope>
    <source>
        <strain evidence="2 3">DSM 45129</strain>
    </source>
</reference>
<evidence type="ECO:0000313" key="2">
    <source>
        <dbReference type="EMBL" id="QYC40872.1"/>
    </source>
</evidence>
<feature type="transmembrane region" description="Helical" evidence="1">
    <location>
        <begin position="123"/>
        <end position="144"/>
    </location>
</feature>
<keyword evidence="1" id="KW-1133">Transmembrane helix</keyword>
<feature type="transmembrane region" description="Helical" evidence="1">
    <location>
        <begin position="81"/>
        <end position="103"/>
    </location>
</feature>
<gene>
    <name evidence="2" type="ORF">Nocox_16295</name>
</gene>
<evidence type="ECO:0000313" key="3">
    <source>
        <dbReference type="Proteomes" id="UP000824681"/>
    </source>
</evidence>
<dbReference type="EMBL" id="CP068985">
    <property type="protein sequence ID" value="QYC40872.1"/>
    <property type="molecule type" value="Genomic_DNA"/>
</dbReference>
<keyword evidence="3" id="KW-1185">Reference proteome</keyword>
<keyword evidence="1" id="KW-0472">Membrane</keyword>
<protein>
    <submittedName>
        <fullName evidence="2">Uncharacterized protein</fullName>
    </submittedName>
</protein>
<evidence type="ECO:0000256" key="1">
    <source>
        <dbReference type="SAM" id="Phobius"/>
    </source>
</evidence>
<sequence>MAAPVLYAVVNLIALQMAADSAGSYPRADDPFGDLLLGPLDRELGSARVWTFCFAVILAAEAACLAALHGRLNRRPGVAAVLPRAVAGVGYLLSLALVVEINPTSPFLELNDDSALDRLVPSWHFPALVAVGVVTLVAVAAWLVGARRDDSAS</sequence>